<keyword evidence="4 9" id="KW-0812">Transmembrane</keyword>
<evidence type="ECO:0000313" key="11">
    <source>
        <dbReference type="Proteomes" id="UP000664332"/>
    </source>
</evidence>
<protein>
    <recommendedName>
        <fullName evidence="8">Alpha-(1-&gt;6)-mannopyranosyltransferase A</fullName>
    </recommendedName>
</protein>
<evidence type="ECO:0000256" key="6">
    <source>
        <dbReference type="ARBA" id="ARBA00023136"/>
    </source>
</evidence>
<proteinExistence type="inferred from homology"/>
<feature type="transmembrane region" description="Helical" evidence="9">
    <location>
        <begin position="489"/>
        <end position="510"/>
    </location>
</feature>
<organism evidence="10 11">
    <name type="scientific">Corynebacterium mendelii</name>
    <dbReference type="NCBI Taxonomy" id="2765362"/>
    <lineage>
        <taxon>Bacteria</taxon>
        <taxon>Bacillati</taxon>
        <taxon>Actinomycetota</taxon>
        <taxon>Actinomycetes</taxon>
        <taxon>Mycobacteriales</taxon>
        <taxon>Corynebacteriaceae</taxon>
        <taxon>Corynebacterium</taxon>
    </lineage>
</organism>
<evidence type="ECO:0000256" key="9">
    <source>
        <dbReference type="SAM" id="Phobius"/>
    </source>
</evidence>
<sequence length="560" mass="58962">MRVAGRELPAASIVGLSATVLLTLSSFGGGAVRQRGGLLEKLGAGFLTYGHGAVFSNVGMAAGLVVLPMAWVLLGAEAFRALRTGSPVEVVNRAMIRTIALWIAPLILAAPMLSRDVYSYLIQGKLMAEGLDPYTVGAAAAPGPILLEVSPDWRNTTTPYGPVHLWLAEGVVGITGDSITAGCLLLKLISIAGYIAIVASVVGIAGRLGGNTVLALWLGPANPVMLLHLVAGMHNESVMVGLVGIAVWLALCRRFIPAALVIGLAVAMKATAVIALPFMVWMYGARLTKSAAARGIRKAQQRRDQELADCGVASDNSHEPARAIKQRYKRRKKVLKKRQAGHRTSLPGFLAAGAVMTVTAALPLTLCAWASGAGWGWLGQLSGNTKVVNPLSLPTAAASVVTPVVQMAGFTVDFNDVVAVTRRIGVVLLLVGLMWCWWYFRRGLLANTRGITAAYLVAVTLNAVALPWYYASILALVGTVRPGPKTRWWTVFFSLVVAVSFSGSGNHQLYNPVWMVPTLLAAWVLTDWVTPVIDAGLTGPDEPAAAHPAAAGDASPTLPA</sequence>
<reference evidence="10" key="1">
    <citation type="submission" date="2021-03" db="EMBL/GenBank/DDBJ databases">
        <authorList>
            <person name="Sun Q."/>
        </authorList>
    </citation>
    <scope>NUCLEOTIDE SEQUENCE</scope>
    <source>
        <strain evidence="10">CCM 8862</strain>
    </source>
</reference>
<evidence type="ECO:0000256" key="1">
    <source>
        <dbReference type="ARBA" id="ARBA00004141"/>
    </source>
</evidence>
<feature type="transmembrane region" description="Helical" evidence="9">
    <location>
        <begin position="452"/>
        <end position="477"/>
    </location>
</feature>
<comment type="subcellular location">
    <subcellularLocation>
        <location evidence="1">Membrane</location>
        <topology evidence="1">Multi-pass membrane protein</topology>
    </subcellularLocation>
</comment>
<accession>A0A939IWX9</accession>
<evidence type="ECO:0000313" key="10">
    <source>
        <dbReference type="EMBL" id="MBN9643087.1"/>
    </source>
</evidence>
<feature type="transmembrane region" description="Helical" evidence="9">
    <location>
        <begin position="346"/>
        <end position="371"/>
    </location>
</feature>
<keyword evidence="6 9" id="KW-0472">Membrane</keyword>
<feature type="transmembrane region" description="Helical" evidence="9">
    <location>
        <begin position="12"/>
        <end position="32"/>
    </location>
</feature>
<gene>
    <name evidence="10" type="ORF">JZY06_00355</name>
</gene>
<keyword evidence="11" id="KW-1185">Reference proteome</keyword>
<feature type="transmembrane region" description="Helical" evidence="9">
    <location>
        <begin position="424"/>
        <end position="440"/>
    </location>
</feature>
<comment type="similarity">
    <text evidence="7">Belongs to the MptA/B family.</text>
</comment>
<evidence type="ECO:0000256" key="3">
    <source>
        <dbReference type="ARBA" id="ARBA00022679"/>
    </source>
</evidence>
<dbReference type="InterPro" id="IPR017822">
    <property type="entry name" value="MptA-like"/>
</dbReference>
<keyword evidence="2" id="KW-0328">Glycosyltransferase</keyword>
<feature type="transmembrane region" description="Helical" evidence="9">
    <location>
        <begin position="391"/>
        <end position="412"/>
    </location>
</feature>
<evidence type="ECO:0000256" key="8">
    <source>
        <dbReference type="NCBIfam" id="TIGR03459"/>
    </source>
</evidence>
<dbReference type="NCBIfam" id="NF038066">
    <property type="entry name" value="MptB"/>
    <property type="match status" value="1"/>
</dbReference>
<dbReference type="GO" id="GO:0016020">
    <property type="term" value="C:membrane"/>
    <property type="evidence" value="ECO:0007669"/>
    <property type="project" value="UniProtKB-SubCell"/>
</dbReference>
<name>A0A939IWX9_9CORY</name>
<feature type="transmembrane region" description="Helical" evidence="9">
    <location>
        <begin position="238"/>
        <end position="256"/>
    </location>
</feature>
<dbReference type="GO" id="GO:0016757">
    <property type="term" value="F:glycosyltransferase activity"/>
    <property type="evidence" value="ECO:0007669"/>
    <property type="project" value="UniProtKB-KW"/>
</dbReference>
<evidence type="ECO:0000256" key="5">
    <source>
        <dbReference type="ARBA" id="ARBA00022989"/>
    </source>
</evidence>
<feature type="transmembrane region" description="Helical" evidence="9">
    <location>
        <begin position="94"/>
        <end position="113"/>
    </location>
</feature>
<evidence type="ECO:0000256" key="2">
    <source>
        <dbReference type="ARBA" id="ARBA00022676"/>
    </source>
</evidence>
<dbReference type="RefSeq" id="WP_207117502.1">
    <property type="nucleotide sequence ID" value="NZ_JAFLEQ010000003.1"/>
</dbReference>
<evidence type="ECO:0000256" key="4">
    <source>
        <dbReference type="ARBA" id="ARBA00022692"/>
    </source>
</evidence>
<dbReference type="NCBIfam" id="TIGR03459">
    <property type="entry name" value="crt_membr"/>
    <property type="match status" value="1"/>
</dbReference>
<keyword evidence="5 9" id="KW-1133">Transmembrane helix</keyword>
<feature type="transmembrane region" description="Helical" evidence="9">
    <location>
        <begin position="184"/>
        <end position="206"/>
    </location>
</feature>
<dbReference type="InterPro" id="IPR049829">
    <property type="entry name" value="MptA/B-like"/>
</dbReference>
<comment type="caution">
    <text evidence="10">The sequence shown here is derived from an EMBL/GenBank/DDBJ whole genome shotgun (WGS) entry which is preliminary data.</text>
</comment>
<dbReference type="AlphaFoldDB" id="A0A939IWX9"/>
<dbReference type="EMBL" id="JAFLEQ010000003">
    <property type="protein sequence ID" value="MBN9643087.1"/>
    <property type="molecule type" value="Genomic_DNA"/>
</dbReference>
<dbReference type="Pfam" id="PF26314">
    <property type="entry name" value="MptA_B_family"/>
    <property type="match status" value="1"/>
</dbReference>
<keyword evidence="3" id="KW-0808">Transferase</keyword>
<dbReference type="Proteomes" id="UP000664332">
    <property type="component" value="Unassembled WGS sequence"/>
</dbReference>
<evidence type="ECO:0000256" key="7">
    <source>
        <dbReference type="ARBA" id="ARBA00043987"/>
    </source>
</evidence>
<feature type="transmembrane region" description="Helical" evidence="9">
    <location>
        <begin position="53"/>
        <end position="74"/>
    </location>
</feature>
<feature type="transmembrane region" description="Helical" evidence="9">
    <location>
        <begin position="262"/>
        <end position="284"/>
    </location>
</feature>